<dbReference type="VEuPathDB" id="VectorBase:AFUN001659"/>
<dbReference type="InterPro" id="IPR006578">
    <property type="entry name" value="MADF-dom"/>
</dbReference>
<proteinExistence type="predicted"/>
<name>A0A182R663_ANOFN</name>
<dbReference type="PROSITE" id="PS51029">
    <property type="entry name" value="MADF"/>
    <property type="match status" value="1"/>
</dbReference>
<evidence type="ECO:0000259" key="1">
    <source>
        <dbReference type="PROSITE" id="PS51029"/>
    </source>
</evidence>
<sequence length="261" mass="30184">MTNTYQRQFLSEFISLYKSFPCLWDITAKEYLDRGEKQKAYNRLVQKYKEIDKNATRSTVVKKINVLRTCYRRELGKLNKSLQSGCGDKAHNPKLWYFDLLAFLHESKSREVESSYDDDGSINTTSANEPNKNILQHAKFEFINDSSVDSNEIATTADEQVYSSCSLSPIPITEKRQVSSLNQESNPQTDSTNKRVMFSSKGEDSFDIFGKHIAYKLQSLNKQQYILAQKLINDVLFEGEMETLNRKCSIMDRNNHQPNLR</sequence>
<feature type="domain" description="MADF" evidence="1">
    <location>
        <begin position="12"/>
        <end position="109"/>
    </location>
</feature>
<dbReference type="PANTHER" id="PTHR21505">
    <property type="entry name" value="MADF DOMAIN-CONTAINING PROTEIN-RELATED"/>
    <property type="match status" value="1"/>
</dbReference>
<dbReference type="PANTHER" id="PTHR21505:SF8">
    <property type="entry name" value="DPT-YFP REPRESSOR BY OVEREXPRESSION, ISOFORM D-RELATED"/>
    <property type="match status" value="1"/>
</dbReference>
<dbReference type="SMART" id="SM00595">
    <property type="entry name" value="MADF"/>
    <property type="match status" value="1"/>
</dbReference>
<organism evidence="2">
    <name type="scientific">Anopheles funestus</name>
    <name type="common">African malaria mosquito</name>
    <dbReference type="NCBI Taxonomy" id="62324"/>
    <lineage>
        <taxon>Eukaryota</taxon>
        <taxon>Metazoa</taxon>
        <taxon>Ecdysozoa</taxon>
        <taxon>Arthropoda</taxon>
        <taxon>Hexapoda</taxon>
        <taxon>Insecta</taxon>
        <taxon>Pterygota</taxon>
        <taxon>Neoptera</taxon>
        <taxon>Endopterygota</taxon>
        <taxon>Diptera</taxon>
        <taxon>Nematocera</taxon>
        <taxon>Culicoidea</taxon>
        <taxon>Culicidae</taxon>
        <taxon>Anophelinae</taxon>
        <taxon>Anopheles</taxon>
    </lineage>
</organism>
<accession>A0A182R663</accession>
<dbReference type="Pfam" id="PF10545">
    <property type="entry name" value="MADF_DNA_bdg"/>
    <property type="match status" value="1"/>
</dbReference>
<dbReference type="VEuPathDB" id="VectorBase:AFUN2_007375"/>
<evidence type="ECO:0000313" key="2">
    <source>
        <dbReference type="EnsemblMetazoa" id="AFUN001659-PA"/>
    </source>
</evidence>
<dbReference type="STRING" id="62324.A0A182R663"/>
<protein>
    <submittedName>
        <fullName evidence="2">MADF domain-containing protein</fullName>
    </submittedName>
</protein>
<dbReference type="EnsemblMetazoa" id="AFUN001659-RA">
    <property type="protein sequence ID" value="AFUN001659-PA"/>
    <property type="gene ID" value="AFUN001659"/>
</dbReference>
<dbReference type="AlphaFoldDB" id="A0A182R663"/>
<reference evidence="2" key="1">
    <citation type="submission" date="2020-05" db="UniProtKB">
        <authorList>
            <consortium name="EnsemblMetazoa"/>
        </authorList>
    </citation>
    <scope>IDENTIFICATION</scope>
    <source>
        <strain evidence="2">FUMOZ</strain>
    </source>
</reference>